<name>A0AAW1FVQ8_ZOAVI</name>
<evidence type="ECO:0000313" key="2">
    <source>
        <dbReference type="EMBL" id="KAK9538894.1"/>
    </source>
</evidence>
<dbReference type="Proteomes" id="UP001488805">
    <property type="component" value="Unassembled WGS sequence"/>
</dbReference>
<accession>A0AAW1FVQ8</accession>
<comment type="caution">
    <text evidence="2">The sequence shown here is derived from an EMBL/GenBank/DDBJ whole genome shotgun (WGS) entry which is preliminary data.</text>
</comment>
<dbReference type="AlphaFoldDB" id="A0AAW1FVQ8"/>
<keyword evidence="3" id="KW-1185">Reference proteome</keyword>
<gene>
    <name evidence="2" type="ORF">VZT92_004036</name>
</gene>
<reference evidence="2 3" key="1">
    <citation type="journal article" date="2024" name="Genome Biol. Evol.">
        <title>Chromosome-level genome assembly of the viviparous eelpout Zoarces viviparus.</title>
        <authorList>
            <person name="Fuhrmann N."/>
            <person name="Brasseur M.V."/>
            <person name="Bakowski C.E."/>
            <person name="Podsiadlowski L."/>
            <person name="Prost S."/>
            <person name="Krehenwinkel H."/>
            <person name="Mayer C."/>
        </authorList>
    </citation>
    <scope>NUCLEOTIDE SEQUENCE [LARGE SCALE GENOMIC DNA]</scope>
    <source>
        <strain evidence="2">NO-MEL_2022_Ind0_liver</strain>
    </source>
</reference>
<evidence type="ECO:0000313" key="3">
    <source>
        <dbReference type="Proteomes" id="UP001488805"/>
    </source>
</evidence>
<dbReference type="EMBL" id="JBCEZU010000023">
    <property type="protein sequence ID" value="KAK9538894.1"/>
    <property type="molecule type" value="Genomic_DNA"/>
</dbReference>
<protein>
    <submittedName>
        <fullName evidence="2">Uncharacterized protein</fullName>
    </submittedName>
</protein>
<feature type="region of interest" description="Disordered" evidence="1">
    <location>
        <begin position="71"/>
        <end position="129"/>
    </location>
</feature>
<feature type="compositionally biased region" description="Polar residues" evidence="1">
    <location>
        <begin position="80"/>
        <end position="90"/>
    </location>
</feature>
<proteinExistence type="predicted"/>
<sequence length="129" mass="14612">MNTCYPQNVDKRLVEDHTTAISPTSIEYRHVCSSHGSRVKLDRYPRVCGSEVLCLLSRCCWARFLRPVGTDHREQHTDDPLSTSSRTAQPLSPEADPAVQDETQRSVDKVAGMLWNGDPENWPGREVDF</sequence>
<organism evidence="2 3">
    <name type="scientific">Zoarces viviparus</name>
    <name type="common">Viviparous eelpout</name>
    <name type="synonym">Blennius viviparus</name>
    <dbReference type="NCBI Taxonomy" id="48416"/>
    <lineage>
        <taxon>Eukaryota</taxon>
        <taxon>Metazoa</taxon>
        <taxon>Chordata</taxon>
        <taxon>Craniata</taxon>
        <taxon>Vertebrata</taxon>
        <taxon>Euteleostomi</taxon>
        <taxon>Actinopterygii</taxon>
        <taxon>Neopterygii</taxon>
        <taxon>Teleostei</taxon>
        <taxon>Neoteleostei</taxon>
        <taxon>Acanthomorphata</taxon>
        <taxon>Eupercaria</taxon>
        <taxon>Perciformes</taxon>
        <taxon>Cottioidei</taxon>
        <taxon>Zoarcales</taxon>
        <taxon>Zoarcidae</taxon>
        <taxon>Zoarcinae</taxon>
        <taxon>Zoarces</taxon>
    </lineage>
</organism>
<evidence type="ECO:0000256" key="1">
    <source>
        <dbReference type="SAM" id="MobiDB-lite"/>
    </source>
</evidence>